<dbReference type="EMBL" id="CH473947">
    <property type="protein sequence ID" value="EDM03230.1"/>
    <property type="molecule type" value="Genomic_DNA"/>
</dbReference>
<evidence type="ECO:0000256" key="1">
    <source>
        <dbReference type="SAM" id="MobiDB-lite"/>
    </source>
</evidence>
<evidence type="ECO:0000313" key="2">
    <source>
        <dbReference type="EMBL" id="EDM03230.1"/>
    </source>
</evidence>
<evidence type="ECO:0000313" key="3">
    <source>
        <dbReference type="Proteomes" id="UP000234681"/>
    </source>
</evidence>
<feature type="compositionally biased region" description="Low complexity" evidence="1">
    <location>
        <begin position="17"/>
        <end position="35"/>
    </location>
</feature>
<accession>A6HB25</accession>
<organism evidence="2 3">
    <name type="scientific">Rattus norvegicus</name>
    <name type="common">Rat</name>
    <dbReference type="NCBI Taxonomy" id="10116"/>
    <lineage>
        <taxon>Eukaryota</taxon>
        <taxon>Metazoa</taxon>
        <taxon>Chordata</taxon>
        <taxon>Craniata</taxon>
        <taxon>Vertebrata</taxon>
        <taxon>Euteleostomi</taxon>
        <taxon>Mammalia</taxon>
        <taxon>Eutheria</taxon>
        <taxon>Euarchontoglires</taxon>
        <taxon>Glires</taxon>
        <taxon>Rodentia</taxon>
        <taxon>Myomorpha</taxon>
        <taxon>Muroidea</taxon>
        <taxon>Muridae</taxon>
        <taxon>Murinae</taxon>
        <taxon>Rattus</taxon>
    </lineage>
</organism>
<protein>
    <submittedName>
        <fullName evidence="2">RCG63446</fullName>
    </submittedName>
</protein>
<sequence length="72" mass="7612">MWRLSKNQDQKRISSPSLSHRAGGRGSSSACLSGSQPSARSSPGGACSCLRLFSQTVSALWVSCNIQAERGK</sequence>
<name>A6HB25_RAT</name>
<proteinExistence type="predicted"/>
<gene>
    <name evidence="2" type="ORF">rCG_63446</name>
</gene>
<dbReference type="AlphaFoldDB" id="A6HB25"/>
<reference evidence="3" key="1">
    <citation type="submission" date="2005-09" db="EMBL/GenBank/DDBJ databases">
        <authorList>
            <person name="Mural R.J."/>
            <person name="Li P.W."/>
            <person name="Adams M.D."/>
            <person name="Amanatides P.G."/>
            <person name="Baden-Tillson H."/>
            <person name="Barnstead M."/>
            <person name="Chin S.H."/>
            <person name="Dew I."/>
            <person name="Evans C.A."/>
            <person name="Ferriera S."/>
            <person name="Flanigan M."/>
            <person name="Fosler C."/>
            <person name="Glodek A."/>
            <person name="Gu Z."/>
            <person name="Holt R.A."/>
            <person name="Jennings D."/>
            <person name="Kraft C.L."/>
            <person name="Lu F."/>
            <person name="Nguyen T."/>
            <person name="Nusskern D.R."/>
            <person name="Pfannkoch C.M."/>
            <person name="Sitter C."/>
            <person name="Sutton G.G."/>
            <person name="Venter J.C."/>
            <person name="Wang Z."/>
            <person name="Woodage T."/>
            <person name="Zheng X.H."/>
            <person name="Zhong F."/>
        </authorList>
    </citation>
    <scope>NUCLEOTIDE SEQUENCE [LARGE SCALE GENOMIC DNA]</scope>
    <source>
        <strain>BN</strain>
        <strain evidence="3">Sprague-Dawley</strain>
    </source>
</reference>
<feature type="region of interest" description="Disordered" evidence="1">
    <location>
        <begin position="1"/>
        <end position="45"/>
    </location>
</feature>
<dbReference type="Proteomes" id="UP000234681">
    <property type="component" value="Chromosome 6"/>
</dbReference>
<feature type="compositionally biased region" description="Basic and acidic residues" evidence="1">
    <location>
        <begin position="1"/>
        <end position="12"/>
    </location>
</feature>